<evidence type="ECO:0000313" key="2">
    <source>
        <dbReference type="EMBL" id="CAJ2504024.1"/>
    </source>
</evidence>
<name>A0AAI8VFJ8_9PEZI</name>
<comment type="caution">
    <text evidence="2">The sequence shown here is derived from an EMBL/GenBank/DDBJ whole genome shotgun (WGS) entry which is preliminary data.</text>
</comment>
<dbReference type="EMBL" id="CAUWAG010000006">
    <property type="protein sequence ID" value="CAJ2504024.1"/>
    <property type="molecule type" value="Genomic_DNA"/>
</dbReference>
<organism evidence="2 3">
    <name type="scientific">Anthostomella pinea</name>
    <dbReference type="NCBI Taxonomy" id="933095"/>
    <lineage>
        <taxon>Eukaryota</taxon>
        <taxon>Fungi</taxon>
        <taxon>Dikarya</taxon>
        <taxon>Ascomycota</taxon>
        <taxon>Pezizomycotina</taxon>
        <taxon>Sordariomycetes</taxon>
        <taxon>Xylariomycetidae</taxon>
        <taxon>Xylariales</taxon>
        <taxon>Xylariaceae</taxon>
        <taxon>Anthostomella</taxon>
    </lineage>
</organism>
<feature type="region of interest" description="Disordered" evidence="1">
    <location>
        <begin position="436"/>
        <end position="1324"/>
    </location>
</feature>
<feature type="compositionally biased region" description="Polar residues" evidence="1">
    <location>
        <begin position="479"/>
        <end position="494"/>
    </location>
</feature>
<feature type="compositionally biased region" description="Low complexity" evidence="1">
    <location>
        <begin position="776"/>
        <end position="790"/>
    </location>
</feature>
<feature type="compositionally biased region" description="Basic and acidic residues" evidence="1">
    <location>
        <begin position="1372"/>
        <end position="1389"/>
    </location>
</feature>
<feature type="compositionally biased region" description="Acidic residues" evidence="1">
    <location>
        <begin position="1907"/>
        <end position="1922"/>
    </location>
</feature>
<feature type="compositionally biased region" description="Polar residues" evidence="1">
    <location>
        <begin position="1889"/>
        <end position="1900"/>
    </location>
</feature>
<feature type="compositionally biased region" description="Low complexity" evidence="1">
    <location>
        <begin position="731"/>
        <end position="768"/>
    </location>
</feature>
<feature type="compositionally biased region" description="Basic and acidic residues" evidence="1">
    <location>
        <begin position="819"/>
        <end position="846"/>
    </location>
</feature>
<feature type="compositionally biased region" description="Low complexity" evidence="1">
    <location>
        <begin position="876"/>
        <end position="896"/>
    </location>
</feature>
<feature type="compositionally biased region" description="Polar residues" evidence="1">
    <location>
        <begin position="300"/>
        <end position="311"/>
    </location>
</feature>
<feature type="compositionally biased region" description="Polar residues" evidence="1">
    <location>
        <begin position="1285"/>
        <end position="1324"/>
    </location>
</feature>
<feature type="compositionally biased region" description="Polar residues" evidence="1">
    <location>
        <begin position="1649"/>
        <end position="1663"/>
    </location>
</feature>
<feature type="compositionally biased region" description="Basic residues" evidence="1">
    <location>
        <begin position="1979"/>
        <end position="1993"/>
    </location>
</feature>
<feature type="compositionally biased region" description="Polar residues" evidence="1">
    <location>
        <begin position="1565"/>
        <end position="1574"/>
    </location>
</feature>
<feature type="compositionally biased region" description="Polar residues" evidence="1">
    <location>
        <begin position="961"/>
        <end position="979"/>
    </location>
</feature>
<feature type="compositionally biased region" description="Basic and acidic residues" evidence="1">
    <location>
        <begin position="442"/>
        <end position="464"/>
    </location>
</feature>
<feature type="compositionally biased region" description="Polar residues" evidence="1">
    <location>
        <begin position="1073"/>
        <end position="1083"/>
    </location>
</feature>
<feature type="compositionally biased region" description="Polar residues" evidence="1">
    <location>
        <begin position="1781"/>
        <end position="1798"/>
    </location>
</feature>
<feature type="region of interest" description="Disordered" evidence="1">
    <location>
        <begin position="1462"/>
        <end position="2091"/>
    </location>
</feature>
<feature type="compositionally biased region" description="Polar residues" evidence="1">
    <location>
        <begin position="1226"/>
        <end position="1238"/>
    </location>
</feature>
<feature type="compositionally biased region" description="Low complexity" evidence="1">
    <location>
        <begin position="1932"/>
        <end position="1957"/>
    </location>
</feature>
<feature type="region of interest" description="Disordered" evidence="1">
    <location>
        <begin position="1358"/>
        <end position="1441"/>
    </location>
</feature>
<feature type="compositionally biased region" description="Polar residues" evidence="1">
    <location>
        <begin position="1408"/>
        <end position="1419"/>
    </location>
</feature>
<feature type="compositionally biased region" description="Polar residues" evidence="1">
    <location>
        <begin position="1479"/>
        <end position="1493"/>
    </location>
</feature>
<feature type="compositionally biased region" description="Basic residues" evidence="1">
    <location>
        <begin position="465"/>
        <end position="474"/>
    </location>
</feature>
<keyword evidence="3" id="KW-1185">Reference proteome</keyword>
<feature type="compositionally biased region" description="Basic and acidic residues" evidence="1">
    <location>
        <begin position="861"/>
        <end position="872"/>
    </location>
</feature>
<feature type="compositionally biased region" description="Pro residues" evidence="1">
    <location>
        <begin position="1500"/>
        <end position="1510"/>
    </location>
</feature>
<sequence length="2103" mass="227092">MSPESTSPLFPDRPIRPLPKRRLRERLPSDVADNITFPPSPQTSAPLFDYPYNTKDDPSLLGAGPSNVASRENMADMARLGHEAGYRRNVLSIDHHDNSLIGQARRALGSRGFHEPTGHGIRTQRQGQARHTNPLPPSSTASSADGYDSFENTNNKKKRKIPTAGETILNGMHVLNDPAAFGVPSPPTTGDEGPGDASGPTSTPYYQTGGSTTNGQGISGPGRGRYGRIRNGRSPLRALSDANGNWSGPNHKLRPGSQYPSPPPENSGIISTAIASAEKVPVPQGQENISLLQRQTSAKPFTFTFDPQNPVSWPGSDPAPSNLPGVHRTQQGALPGDYNRGGGRAARIPSGPAAAMPGSGAEQTAAAMPAEGAGKGGNGTTATPKKPKRRGNSLAIAAKQRRKETEYQNLHHPPAPEDMWICEFCEYERIFGRPPEALIRQYEVKDRRRRREEAERRRLLEKAKMKSRKGKKANKVPAKNNSTTTDRNGVSANDQPPPLLPPPPNGQEEIHDIPSEDFGPDDPLCEDTIPGGEASAMLPDDGYALPPSKPLNSGSANPNATTAAASAFMSASNQKPNTTLSSAAAAAALRARPHTPTNVAEVQTKRTARRSASVSSSRSSVAAVGRSNGRLERRGSSASMTERTFRSPSPHRASAAQTTEQQPPVPQIPASHRRSASSNTHGVGMQNFQTASQKMSAGHPSWYTQPSGDTSKVRTSDAPMRAIKSPPPRPMSASMSSERSDSRNSFNFSYPFHAQSPPGSPTTATAPQWDNPPPRSRSSPPRSSRASISSLTGGKSKQDMVYDPNSRRMVPKANVDAAVEPRVREAAEKQPRRKNKAESLPREGSRLARGTVARVQGTTVDDDKKERKEQRQQTRSPEAQSSRASSAQSLSPAPGAEQRTISPSPRALGKRPSIVPEEPEDPDEIYANIDAPGKPSQNVLHALDAVPTRQTRFEDSRDSQPQHQHSSADALDQYTTGPTLEQIEHLAPVQQETKPVVIENKPITELSKGNGTVRRSSSNSPARQARFATYPSGSLVVRHAPLPRSASPIKSALKRNTGSPTPRELSPSERSTDLSSSRGASPNQREEPGVPRKKSARVSFDDQNIVIVGEAANGDIHSPVPLSPQQAKRPWYSSIGRGKKKDYVLEDDEIMKPRPELPSFGSVREKKAREPEERPLVRPHDPTYSPAMPSSPELRPQSSSTLGETEITDGPVRGQSSDLAIGSLLAQEQNARNEANTSRLREPLPPVVTSIEGNGYYSSDSMRSSDSEEDRPESAMGTSDAEVIPSTQNTEVTQPESHEASQNGLTTLDENLANENEQAAKSVQLSPQIIPEISVIQPSPMASEHVLPLRSSSRSHYFGVPGGFPDDEFDEHYDPHPEPQADGATHEDSSSVPAHTILEPTAAVHPAQTESLPQTTLATTAPVLADDDKSTDGSEGSIYSDAYEDISDAEGDGFMSLNAVVESPVSRDAPSQIPELPGSTLQQTYNQDPESLASSQIPIPYQPSTPPPQDPNDWAQAKVFWRSLTAEKRRELERETVEDAGTEGDREEVAQPIRRNGSKKKSTEQKQSAKQVTLQPHPGPEPPVAVTPSSSDRKVNPDRVYMIQPGSQATHEPIKYSPEQPRMRTSLRAEQPAKGAQAQSPSGMRRTMRSNGQMGQANQQPARRTTMRPEQPEPNQQPAHRTTMRPDKPEPSVSKPSQARVAKPRPQMAPSESTGSPRPKQSKPALQRRGSDASDSSFRRSRAVSGEGFNFRRTMRQSSAPQSPVEPGKGSGRLSLRSLSPAGSQFRRSSITSATSGPPVSMKRRTLRSNSESSPEGKRSSMRFPSFGRSSKEQSSNRSKRPSRLGGSSDEDEGPVSGFRSRFDDSSDEEDARPASSGRAGPLSKGTLRGSNTAPTTFNRSAPIPEKDEDSPELPDSDDDEMPSPLRSPQSRAAAATAVRAGLVRSSSSAIGTSTLSRPGIGGGGPVPSDSTPAMYGRDRRHSFMGILRRNKKSDRQLNDIRRDQPSSPKLQKRSALKRGDSWPLPELEEGEGTQRPNTAGRLLSQSNMSENVQRPGLSGRRSVSLGLPPAQDQNVGNVTGDGLGQRKKKKFGALRRMFKLDD</sequence>
<feature type="compositionally biased region" description="Basic and acidic residues" evidence="1">
    <location>
        <begin position="1525"/>
        <end position="1549"/>
    </location>
</feature>
<feature type="compositionally biased region" description="Pro residues" evidence="1">
    <location>
        <begin position="495"/>
        <end position="505"/>
    </location>
</feature>
<feature type="compositionally biased region" description="Low complexity" evidence="1">
    <location>
        <begin position="552"/>
        <end position="573"/>
    </location>
</feature>
<accession>A0AAI8VFJ8</accession>
<feature type="compositionally biased region" description="Low complexity" evidence="1">
    <location>
        <begin position="580"/>
        <end position="590"/>
    </location>
</feature>
<feature type="region of interest" description="Disordered" evidence="1">
    <location>
        <begin position="176"/>
        <end position="270"/>
    </location>
</feature>
<feature type="compositionally biased region" description="Polar residues" evidence="1">
    <location>
        <begin position="676"/>
        <end position="695"/>
    </location>
</feature>
<feature type="compositionally biased region" description="Basic and acidic residues" evidence="1">
    <location>
        <begin position="951"/>
        <end position="960"/>
    </location>
</feature>
<feature type="region of interest" description="Disordered" evidence="1">
    <location>
        <begin position="300"/>
        <end position="393"/>
    </location>
</feature>
<proteinExistence type="predicted"/>
<feature type="compositionally biased region" description="Low complexity" evidence="1">
    <location>
        <begin position="610"/>
        <end position="627"/>
    </location>
</feature>
<feature type="compositionally biased region" description="Polar residues" evidence="1">
    <location>
        <begin position="1007"/>
        <end position="1022"/>
    </location>
</feature>
<reference evidence="2" key="1">
    <citation type="submission" date="2023-10" db="EMBL/GenBank/DDBJ databases">
        <authorList>
            <person name="Hackl T."/>
        </authorList>
    </citation>
    <scope>NUCLEOTIDE SEQUENCE</scope>
</reference>
<feature type="region of interest" description="Disordered" evidence="1">
    <location>
        <begin position="1"/>
        <end position="48"/>
    </location>
</feature>
<evidence type="ECO:0000256" key="1">
    <source>
        <dbReference type="SAM" id="MobiDB-lite"/>
    </source>
</evidence>
<protein>
    <submittedName>
        <fullName evidence="2">Uu.00g114180.m01.CDS01</fullName>
    </submittedName>
</protein>
<gene>
    <name evidence="2" type="ORF">KHLLAP_LOCUS4492</name>
</gene>
<feature type="compositionally biased region" description="Basic and acidic residues" evidence="1">
    <location>
        <begin position="1163"/>
        <end position="1181"/>
    </location>
</feature>
<feature type="compositionally biased region" description="Polar residues" evidence="1">
    <location>
        <begin position="2044"/>
        <end position="2053"/>
    </location>
</feature>
<feature type="region of interest" description="Disordered" evidence="1">
    <location>
        <begin position="110"/>
        <end position="162"/>
    </location>
</feature>
<feature type="compositionally biased region" description="Low complexity" evidence="1">
    <location>
        <begin position="349"/>
        <end position="361"/>
    </location>
</feature>
<feature type="compositionally biased region" description="Basic and acidic residues" evidence="1">
    <location>
        <begin position="1994"/>
        <end position="2005"/>
    </location>
</feature>
<feature type="compositionally biased region" description="Polar residues" evidence="1">
    <location>
        <begin position="199"/>
        <end position="213"/>
    </location>
</feature>
<dbReference type="Proteomes" id="UP001295740">
    <property type="component" value="Unassembled WGS sequence"/>
</dbReference>
<evidence type="ECO:0000313" key="3">
    <source>
        <dbReference type="Proteomes" id="UP001295740"/>
    </source>
</evidence>